<dbReference type="Proteomes" id="UP001158576">
    <property type="component" value="Chromosome 2"/>
</dbReference>
<organism evidence="1 2">
    <name type="scientific">Oikopleura dioica</name>
    <name type="common">Tunicate</name>
    <dbReference type="NCBI Taxonomy" id="34765"/>
    <lineage>
        <taxon>Eukaryota</taxon>
        <taxon>Metazoa</taxon>
        <taxon>Chordata</taxon>
        <taxon>Tunicata</taxon>
        <taxon>Appendicularia</taxon>
        <taxon>Copelata</taxon>
        <taxon>Oikopleuridae</taxon>
        <taxon>Oikopleura</taxon>
    </lineage>
</organism>
<accession>A0ABN7T6H8</accession>
<sequence>MLKTRIWKSVKLAQRCRHGWRNQMEENMAKNASRRREMYFILRKKGLPHKSLMKKIQQMEDQGVSTRNYKWDGWDPLEFDEAFMQQKKMREKAAIEDEREAKMAEKFITLERREFEEAERRRTEEDAEPEAFVSENEEGRDLDVDSQMVLLGKTREEIDDYFQNGPWPDKTYWRKGFKNFLSLNRRSRKMVIDRVEEDEKVQHKLKELKQDWYLRKNKLIKIEGVENIGCALHLDFLEREARIEKHGLKVVDRTDVGKRCVQYILFNRWEDLRKLKLTEMRGSTLYQVGKDVIREYSDHKAPPKVIAFGSPPNEHRQKLLRDLRKNDPLRHIRLVLEAGIDKMEKGAILRAASLAGVNSAFQLDYPGFISDNFNSETIRGSAGLIYTLPLHQRATMAKNDYSSNIKDKTNVSKKKENHIDPFQLAVNSNPDYQPAVFLTQPESNENDEELQQIEAVDVHDVDWTYPNIMLVAADEWISDETKRLLKEYDTTFRLVSTTPSNPVFQKANISLNSSVSSALFEARRQIDEENVQEDPEDFLSENDPIPENVENLQIKLE</sequence>
<gene>
    <name evidence="1" type="ORF">OKIOD_LOCUS16313</name>
</gene>
<evidence type="ECO:0000313" key="2">
    <source>
        <dbReference type="Proteomes" id="UP001158576"/>
    </source>
</evidence>
<dbReference type="EMBL" id="OU015567">
    <property type="protein sequence ID" value="CAG5113438.1"/>
    <property type="molecule type" value="Genomic_DNA"/>
</dbReference>
<keyword evidence="2" id="KW-1185">Reference proteome</keyword>
<protein>
    <submittedName>
        <fullName evidence="1">Oidioi.mRNA.OKI2018_I69.chr2.g7548.t1.cds</fullName>
    </submittedName>
</protein>
<evidence type="ECO:0000313" key="1">
    <source>
        <dbReference type="EMBL" id="CAG5113438.1"/>
    </source>
</evidence>
<name>A0ABN7T6H8_OIKDI</name>
<reference evidence="1 2" key="1">
    <citation type="submission" date="2021-04" db="EMBL/GenBank/DDBJ databases">
        <authorList>
            <person name="Bliznina A."/>
        </authorList>
    </citation>
    <scope>NUCLEOTIDE SEQUENCE [LARGE SCALE GENOMIC DNA]</scope>
</reference>
<proteinExistence type="predicted"/>